<name>A0A9D4Y8G3_PEA</name>
<feature type="domain" description="Lipid-binding serum glycoprotein N-terminal" evidence="2">
    <location>
        <begin position="37"/>
        <end position="183"/>
    </location>
</feature>
<dbReference type="Gene3D" id="3.15.10.10">
    <property type="entry name" value="Bactericidal permeability-increasing protein, domain 1"/>
    <property type="match status" value="1"/>
</dbReference>
<feature type="signal peptide" evidence="1">
    <location>
        <begin position="1"/>
        <end position="19"/>
    </location>
</feature>
<dbReference type="Proteomes" id="UP001058974">
    <property type="component" value="Chromosome 2"/>
</dbReference>
<keyword evidence="4" id="KW-1185">Reference proteome</keyword>
<evidence type="ECO:0000313" key="3">
    <source>
        <dbReference type="EMBL" id="KAI5433819.1"/>
    </source>
</evidence>
<evidence type="ECO:0000256" key="1">
    <source>
        <dbReference type="SAM" id="SignalP"/>
    </source>
</evidence>
<dbReference type="Gramene" id="Psat02G0090100-T2">
    <property type="protein sequence ID" value="KAI5433819.1"/>
    <property type="gene ID" value="KIW84_020901"/>
</dbReference>
<gene>
    <name evidence="3" type="ORF">KIW84_020901</name>
</gene>
<organism evidence="3 4">
    <name type="scientific">Pisum sativum</name>
    <name type="common">Garden pea</name>
    <name type="synonym">Lathyrus oleraceus</name>
    <dbReference type="NCBI Taxonomy" id="3888"/>
    <lineage>
        <taxon>Eukaryota</taxon>
        <taxon>Viridiplantae</taxon>
        <taxon>Streptophyta</taxon>
        <taxon>Embryophyta</taxon>
        <taxon>Tracheophyta</taxon>
        <taxon>Spermatophyta</taxon>
        <taxon>Magnoliopsida</taxon>
        <taxon>eudicotyledons</taxon>
        <taxon>Gunneridae</taxon>
        <taxon>Pentapetalae</taxon>
        <taxon>rosids</taxon>
        <taxon>fabids</taxon>
        <taxon>Fabales</taxon>
        <taxon>Fabaceae</taxon>
        <taxon>Papilionoideae</taxon>
        <taxon>50 kb inversion clade</taxon>
        <taxon>NPAAA clade</taxon>
        <taxon>Hologalegina</taxon>
        <taxon>IRL clade</taxon>
        <taxon>Fabeae</taxon>
        <taxon>Lathyrus</taxon>
    </lineage>
</organism>
<evidence type="ECO:0000259" key="2">
    <source>
        <dbReference type="Pfam" id="PF01273"/>
    </source>
</evidence>
<dbReference type="SUPFAM" id="SSF55394">
    <property type="entry name" value="Bactericidal permeability-increasing protein, BPI"/>
    <property type="match status" value="1"/>
</dbReference>
<sequence>MPPFFLLLLFASSLIHGHAQSLPETQGFISMLITQNGLDFVKDLLVRKAISSIVSLHLPNIEKGTKIPFLGNVYLMLSDITIYQIDVASSVVKPGESGISIVASGVSCNLSMNWYYDYSTWIGPVKVSDQGLAHVQVEGMEVELSLGLENQEGSLDLKLKNCDSSVKDISIKLDGGASWLYQGKYWISSRKRYHQETWKRDFKARLVFEKSSKGSSGRRSLFFECNYYQRCVTK</sequence>
<dbReference type="EMBL" id="JAMSHJ010000002">
    <property type="protein sequence ID" value="KAI5433819.1"/>
    <property type="molecule type" value="Genomic_DNA"/>
</dbReference>
<accession>A0A9D4Y8G3</accession>
<dbReference type="AlphaFoldDB" id="A0A9D4Y8G3"/>
<protein>
    <recommendedName>
        <fullName evidence="2">Lipid-binding serum glycoprotein N-terminal domain-containing protein</fullName>
    </recommendedName>
</protein>
<proteinExistence type="predicted"/>
<dbReference type="PANTHER" id="PTHR46801:SF6">
    <property type="entry name" value="LIPID-BINDING SERUM GLYCOPROTEIN C-TERMINAL DOMAIN-CONTAINING PROTEIN"/>
    <property type="match status" value="1"/>
</dbReference>
<dbReference type="PANTHER" id="PTHR46801">
    <property type="entry name" value="OS06G0309200 PROTEIN"/>
    <property type="match status" value="1"/>
</dbReference>
<keyword evidence="1" id="KW-0732">Signal</keyword>
<evidence type="ECO:0000313" key="4">
    <source>
        <dbReference type="Proteomes" id="UP001058974"/>
    </source>
</evidence>
<feature type="chain" id="PRO_5039491005" description="Lipid-binding serum glycoprotein N-terminal domain-containing protein" evidence="1">
    <location>
        <begin position="20"/>
        <end position="234"/>
    </location>
</feature>
<reference evidence="3 4" key="1">
    <citation type="journal article" date="2022" name="Nat. Genet.">
        <title>Improved pea reference genome and pan-genome highlight genomic features and evolutionary characteristics.</title>
        <authorList>
            <person name="Yang T."/>
            <person name="Liu R."/>
            <person name="Luo Y."/>
            <person name="Hu S."/>
            <person name="Wang D."/>
            <person name="Wang C."/>
            <person name="Pandey M.K."/>
            <person name="Ge S."/>
            <person name="Xu Q."/>
            <person name="Li N."/>
            <person name="Li G."/>
            <person name="Huang Y."/>
            <person name="Saxena R.K."/>
            <person name="Ji Y."/>
            <person name="Li M."/>
            <person name="Yan X."/>
            <person name="He Y."/>
            <person name="Liu Y."/>
            <person name="Wang X."/>
            <person name="Xiang C."/>
            <person name="Varshney R.K."/>
            <person name="Ding H."/>
            <person name="Gao S."/>
            <person name="Zong X."/>
        </authorList>
    </citation>
    <scope>NUCLEOTIDE SEQUENCE [LARGE SCALE GENOMIC DNA]</scope>
    <source>
        <strain evidence="3 4">cv. Zhongwan 6</strain>
    </source>
</reference>
<dbReference type="InterPro" id="IPR017943">
    <property type="entry name" value="Bactericidal_perm-incr_a/b_dom"/>
</dbReference>
<comment type="caution">
    <text evidence="3">The sequence shown here is derived from an EMBL/GenBank/DDBJ whole genome shotgun (WGS) entry which is preliminary data.</text>
</comment>
<dbReference type="Pfam" id="PF01273">
    <property type="entry name" value="LBP_BPI_CETP"/>
    <property type="match status" value="1"/>
</dbReference>
<dbReference type="InterPro" id="IPR045897">
    <property type="entry name" value="BPI/LBP_pln"/>
</dbReference>
<dbReference type="GO" id="GO:0008289">
    <property type="term" value="F:lipid binding"/>
    <property type="evidence" value="ECO:0007669"/>
    <property type="project" value="InterPro"/>
</dbReference>
<dbReference type="InterPro" id="IPR017942">
    <property type="entry name" value="Lipid-bd_serum_glycop_N"/>
</dbReference>